<dbReference type="PANTHER" id="PTHR47765:SF2">
    <property type="entry name" value="EXONUCLEASE MUT-7 HOMOLOG"/>
    <property type="match status" value="1"/>
</dbReference>
<evidence type="ECO:0000256" key="1">
    <source>
        <dbReference type="SAM" id="MobiDB-lite"/>
    </source>
</evidence>
<dbReference type="Gene3D" id="3.30.420.10">
    <property type="entry name" value="Ribonuclease H-like superfamily/Ribonuclease H"/>
    <property type="match status" value="1"/>
</dbReference>
<organism evidence="2 3">
    <name type="scientific">Acorus calamus</name>
    <name type="common">Sweet flag</name>
    <dbReference type="NCBI Taxonomy" id="4465"/>
    <lineage>
        <taxon>Eukaryota</taxon>
        <taxon>Viridiplantae</taxon>
        <taxon>Streptophyta</taxon>
        <taxon>Embryophyta</taxon>
        <taxon>Tracheophyta</taxon>
        <taxon>Spermatophyta</taxon>
        <taxon>Magnoliopsida</taxon>
        <taxon>Liliopsida</taxon>
        <taxon>Acoraceae</taxon>
        <taxon>Acorus</taxon>
    </lineage>
</organism>
<dbReference type="InterPro" id="IPR036397">
    <property type="entry name" value="RNaseH_sf"/>
</dbReference>
<feature type="compositionally biased region" description="Basic and acidic residues" evidence="1">
    <location>
        <begin position="98"/>
        <end position="112"/>
    </location>
</feature>
<name>A0AAV9D8P3_ACOCL</name>
<reference evidence="2" key="1">
    <citation type="journal article" date="2023" name="Nat. Commun.">
        <title>Diploid and tetraploid genomes of Acorus and the evolution of monocots.</title>
        <authorList>
            <person name="Ma L."/>
            <person name="Liu K.W."/>
            <person name="Li Z."/>
            <person name="Hsiao Y.Y."/>
            <person name="Qi Y."/>
            <person name="Fu T."/>
            <person name="Tang G.D."/>
            <person name="Zhang D."/>
            <person name="Sun W.H."/>
            <person name="Liu D.K."/>
            <person name="Li Y."/>
            <person name="Chen G.Z."/>
            <person name="Liu X.D."/>
            <person name="Liao X.Y."/>
            <person name="Jiang Y.T."/>
            <person name="Yu X."/>
            <person name="Hao Y."/>
            <person name="Huang J."/>
            <person name="Zhao X.W."/>
            <person name="Ke S."/>
            <person name="Chen Y.Y."/>
            <person name="Wu W.L."/>
            <person name="Hsu J.L."/>
            <person name="Lin Y.F."/>
            <person name="Huang M.D."/>
            <person name="Li C.Y."/>
            <person name="Huang L."/>
            <person name="Wang Z.W."/>
            <person name="Zhao X."/>
            <person name="Zhong W.Y."/>
            <person name="Peng D.H."/>
            <person name="Ahmad S."/>
            <person name="Lan S."/>
            <person name="Zhang J.S."/>
            <person name="Tsai W.C."/>
            <person name="Van de Peer Y."/>
            <person name="Liu Z.J."/>
        </authorList>
    </citation>
    <scope>NUCLEOTIDE SEQUENCE</scope>
    <source>
        <strain evidence="2">CP</strain>
    </source>
</reference>
<evidence type="ECO:0008006" key="4">
    <source>
        <dbReference type="Google" id="ProtNLM"/>
    </source>
</evidence>
<proteinExistence type="predicted"/>
<dbReference type="SUPFAM" id="SSF53098">
    <property type="entry name" value="Ribonuclease H-like"/>
    <property type="match status" value="1"/>
</dbReference>
<comment type="caution">
    <text evidence="2">The sequence shown here is derived from an EMBL/GenBank/DDBJ whole genome shotgun (WGS) entry which is preliminary data.</text>
</comment>
<gene>
    <name evidence="2" type="ORF">QJS10_CPB15g01144</name>
</gene>
<dbReference type="AlphaFoldDB" id="A0AAV9D8P3"/>
<reference evidence="2" key="2">
    <citation type="submission" date="2023-06" db="EMBL/GenBank/DDBJ databases">
        <authorList>
            <person name="Ma L."/>
            <person name="Liu K.-W."/>
            <person name="Li Z."/>
            <person name="Hsiao Y.-Y."/>
            <person name="Qi Y."/>
            <person name="Fu T."/>
            <person name="Tang G."/>
            <person name="Zhang D."/>
            <person name="Sun W.-H."/>
            <person name="Liu D.-K."/>
            <person name="Li Y."/>
            <person name="Chen G.-Z."/>
            <person name="Liu X.-D."/>
            <person name="Liao X.-Y."/>
            <person name="Jiang Y.-T."/>
            <person name="Yu X."/>
            <person name="Hao Y."/>
            <person name="Huang J."/>
            <person name="Zhao X.-W."/>
            <person name="Ke S."/>
            <person name="Chen Y.-Y."/>
            <person name="Wu W.-L."/>
            <person name="Hsu J.-L."/>
            <person name="Lin Y.-F."/>
            <person name="Huang M.-D."/>
            <person name="Li C.-Y."/>
            <person name="Huang L."/>
            <person name="Wang Z.-W."/>
            <person name="Zhao X."/>
            <person name="Zhong W.-Y."/>
            <person name="Peng D.-H."/>
            <person name="Ahmad S."/>
            <person name="Lan S."/>
            <person name="Zhang J.-S."/>
            <person name="Tsai W.-C."/>
            <person name="Van De Peer Y."/>
            <person name="Liu Z.-J."/>
        </authorList>
    </citation>
    <scope>NUCLEOTIDE SEQUENCE</scope>
    <source>
        <strain evidence="2">CP</strain>
        <tissue evidence="2">Leaves</tissue>
    </source>
</reference>
<keyword evidence="3" id="KW-1185">Reference proteome</keyword>
<evidence type="ECO:0000313" key="3">
    <source>
        <dbReference type="Proteomes" id="UP001180020"/>
    </source>
</evidence>
<dbReference type="InterPro" id="IPR052408">
    <property type="entry name" value="Exonuclease_MUT-7-like"/>
</dbReference>
<sequence>MHRGLREEEISQFAELLGLLQVVRHVKGLEDVVTWAGKPDKNFSVKLEYAWWIRGEATDSIVATRTVGRGRSFFYIPSAGTIGLIRAAFLGTMSVKNGSEDPRNPPGDDDRLRRVRPPAEVTPPVIRRRIGRRVETLRRGAANRSVDGSPSFPTVTLLQIACRLRPVGADADDDRSTDHPVVVFLVDLLSVPPSPVWEMLRDLFVSPDVLKLGFKFKQDLIYLSSTFKSQGCDEGFDKVT</sequence>
<feature type="region of interest" description="Disordered" evidence="1">
    <location>
        <begin position="95"/>
        <end position="117"/>
    </location>
</feature>
<protein>
    <recommendedName>
        <fullName evidence="4">3'-5' exonuclease domain-containing protein</fullName>
    </recommendedName>
</protein>
<dbReference type="EMBL" id="JAUJYO010000015">
    <property type="protein sequence ID" value="KAK1297284.1"/>
    <property type="molecule type" value="Genomic_DNA"/>
</dbReference>
<dbReference type="PANTHER" id="PTHR47765">
    <property type="entry name" value="3'-5' EXONUCLEASE DOMAIN-CONTAINING PROTEIN"/>
    <property type="match status" value="1"/>
</dbReference>
<dbReference type="GO" id="GO:0003676">
    <property type="term" value="F:nucleic acid binding"/>
    <property type="evidence" value="ECO:0007669"/>
    <property type="project" value="InterPro"/>
</dbReference>
<dbReference type="Proteomes" id="UP001180020">
    <property type="component" value="Unassembled WGS sequence"/>
</dbReference>
<accession>A0AAV9D8P3</accession>
<evidence type="ECO:0000313" key="2">
    <source>
        <dbReference type="EMBL" id="KAK1297284.1"/>
    </source>
</evidence>
<dbReference type="InterPro" id="IPR012337">
    <property type="entry name" value="RNaseH-like_sf"/>
</dbReference>